<comment type="caution">
    <text evidence="3">The sequence shown here is derived from an EMBL/GenBank/DDBJ whole genome shotgun (WGS) entry which is preliminary data.</text>
</comment>
<dbReference type="Pfam" id="PF13399">
    <property type="entry name" value="LytR_C"/>
    <property type="match status" value="1"/>
</dbReference>
<gene>
    <name evidence="4" type="ORF">G3R41_01540</name>
    <name evidence="3" type="ORF">GCU67_01540</name>
</gene>
<dbReference type="Gene3D" id="3.30.70.2390">
    <property type="match status" value="1"/>
</dbReference>
<reference evidence="3 5" key="1">
    <citation type="submission" date="2020-01" db="EMBL/GenBank/DDBJ databases">
        <title>the WGS Modestobacter muralis CPCC 204518.</title>
        <authorList>
            <person name="Jiang Z."/>
        </authorList>
    </citation>
    <scope>NUCLEOTIDE SEQUENCE [LARGE SCALE GENOMIC DNA]</scope>
    <source>
        <strain evidence="3 5">DSM 100205</strain>
    </source>
</reference>
<evidence type="ECO:0000256" key="1">
    <source>
        <dbReference type="SAM" id="Phobius"/>
    </source>
</evidence>
<organism evidence="3 5">
    <name type="scientific">Modestobacter muralis</name>
    <dbReference type="NCBI Taxonomy" id="1608614"/>
    <lineage>
        <taxon>Bacteria</taxon>
        <taxon>Bacillati</taxon>
        <taxon>Actinomycetota</taxon>
        <taxon>Actinomycetes</taxon>
        <taxon>Geodermatophilales</taxon>
        <taxon>Geodermatophilaceae</taxon>
        <taxon>Modestobacter</taxon>
    </lineage>
</organism>
<keyword evidence="1" id="KW-1133">Transmembrane helix</keyword>
<feature type="transmembrane region" description="Helical" evidence="1">
    <location>
        <begin position="21"/>
        <end position="40"/>
    </location>
</feature>
<dbReference type="Proteomes" id="UP000468828">
    <property type="component" value="Unassembled WGS sequence"/>
</dbReference>
<dbReference type="RefSeq" id="WP_163609327.1">
    <property type="nucleotide sequence ID" value="NZ_JAAGWB010000005.1"/>
</dbReference>
<keyword evidence="5" id="KW-1185">Reference proteome</keyword>
<dbReference type="AlphaFoldDB" id="A0A6P0EP42"/>
<proteinExistence type="predicted"/>
<evidence type="ECO:0000313" key="4">
    <source>
        <dbReference type="EMBL" id="NEN49624.1"/>
    </source>
</evidence>
<dbReference type="Proteomes" id="UP000471152">
    <property type="component" value="Unassembled WGS sequence"/>
</dbReference>
<evidence type="ECO:0000259" key="2">
    <source>
        <dbReference type="Pfam" id="PF13399"/>
    </source>
</evidence>
<evidence type="ECO:0000313" key="6">
    <source>
        <dbReference type="Proteomes" id="UP000471152"/>
    </source>
</evidence>
<dbReference type="EMBL" id="JAAGWH010000005">
    <property type="protein sequence ID" value="NEK92857.1"/>
    <property type="molecule type" value="Genomic_DNA"/>
</dbReference>
<feature type="domain" description="LytR/CpsA/Psr regulator C-terminal" evidence="2">
    <location>
        <begin position="72"/>
        <end position="158"/>
    </location>
</feature>
<name>A0A6P0EP42_9ACTN</name>
<accession>A0A6P0EP42</accession>
<dbReference type="EMBL" id="JAAGWB010000005">
    <property type="protein sequence ID" value="NEN49624.1"/>
    <property type="molecule type" value="Genomic_DNA"/>
</dbReference>
<sequence length="184" mass="19013">MTDLASEPGVRRATPRRTRRPIPALVLLLLLALAALAVWFDVLSDEERRDEERAAACSSAAAVPTEVDPATFTINVLNASDVAGEAGKVAETLRSRGFTVGLTENDRSGNEVTGVGEVRFGPGRDGLARFVALQLPGAGERQDGRAEATVDVVIGPEFAGLATQDAVAAALVPPTTAAGACPVP</sequence>
<reference evidence="4 6" key="2">
    <citation type="submission" date="2020-02" db="EMBL/GenBank/DDBJ databases">
        <title>The WGS of Modestobacter muralis DSM 100205.</title>
        <authorList>
            <person name="Jiang Z."/>
        </authorList>
    </citation>
    <scope>NUCLEOTIDE SEQUENCE [LARGE SCALE GENOMIC DNA]</scope>
    <source>
        <strain evidence="4 6">DSM 100205</strain>
    </source>
</reference>
<dbReference type="InterPro" id="IPR027381">
    <property type="entry name" value="LytR/CpsA/Psr_C"/>
</dbReference>
<evidence type="ECO:0000313" key="5">
    <source>
        <dbReference type="Proteomes" id="UP000468828"/>
    </source>
</evidence>
<keyword evidence="1" id="KW-0472">Membrane</keyword>
<keyword evidence="1" id="KW-0812">Transmembrane</keyword>
<protein>
    <submittedName>
        <fullName evidence="3">LytR C-terminal domain-containing protein</fullName>
    </submittedName>
</protein>
<evidence type="ECO:0000313" key="3">
    <source>
        <dbReference type="EMBL" id="NEK92857.1"/>
    </source>
</evidence>